<dbReference type="STRING" id="594679.SD28_00885"/>
<feature type="transmembrane region" description="Helical" evidence="6">
    <location>
        <begin position="88"/>
        <end position="108"/>
    </location>
</feature>
<accession>A0A0A8E2Y1</accession>
<dbReference type="InterPro" id="IPR011701">
    <property type="entry name" value="MFS"/>
</dbReference>
<reference evidence="7 8" key="1">
    <citation type="submission" date="2014-12" db="EMBL/GenBank/DDBJ databases">
        <title>Complete genome sequence of Francisella guanzhouensis strain 08HL01032 isolated from air-conditioning system in China.</title>
        <authorList>
            <person name="Svensson D."/>
            <person name="Ohrman C."/>
            <person name="Backman S."/>
            <person name="Karlsson E."/>
            <person name="Nilsson E."/>
            <person name="Bystrom M."/>
            <person name="Larkeryd A."/>
            <person name="Stenberg P."/>
            <person name="Scholtz H.C."/>
            <person name="Forsman M."/>
            <person name="Sjodin A."/>
        </authorList>
    </citation>
    <scope>NUCLEOTIDE SEQUENCE [LARGE SCALE GENOMIC DNA]</scope>
    <source>
        <strain evidence="7 8">08HL01032</strain>
    </source>
</reference>
<evidence type="ECO:0000256" key="6">
    <source>
        <dbReference type="SAM" id="Phobius"/>
    </source>
</evidence>
<dbReference type="GO" id="GO:0016020">
    <property type="term" value="C:membrane"/>
    <property type="evidence" value="ECO:0007669"/>
    <property type="project" value="UniProtKB-SubCell"/>
</dbReference>
<dbReference type="Pfam" id="PF07690">
    <property type="entry name" value="MFS_1"/>
    <property type="match status" value="1"/>
</dbReference>
<dbReference type="KEGG" id="fgu:SD28_00885"/>
<evidence type="ECO:0000256" key="3">
    <source>
        <dbReference type="ARBA" id="ARBA00022692"/>
    </source>
</evidence>
<dbReference type="AlphaFoldDB" id="A0A0A8E2Y1"/>
<feature type="transmembrane region" description="Helical" evidence="6">
    <location>
        <begin position="342"/>
        <end position="362"/>
    </location>
</feature>
<evidence type="ECO:0000256" key="1">
    <source>
        <dbReference type="ARBA" id="ARBA00004141"/>
    </source>
</evidence>
<feature type="transmembrane region" description="Helical" evidence="6">
    <location>
        <begin position="21"/>
        <end position="45"/>
    </location>
</feature>
<feature type="transmembrane region" description="Helical" evidence="6">
    <location>
        <begin position="276"/>
        <end position="300"/>
    </location>
</feature>
<keyword evidence="8" id="KW-1185">Reference proteome</keyword>
<keyword evidence="2" id="KW-0813">Transport</keyword>
<name>A0A0A8E2Y1_9GAMM</name>
<keyword evidence="4 6" id="KW-1133">Transmembrane helix</keyword>
<dbReference type="InterPro" id="IPR004752">
    <property type="entry name" value="AmpG_permease/AT-1"/>
</dbReference>
<dbReference type="InterPro" id="IPR036259">
    <property type="entry name" value="MFS_trans_sf"/>
</dbReference>
<protein>
    <submittedName>
        <fullName evidence="7">Major facilitator transporter</fullName>
    </submittedName>
</protein>
<evidence type="ECO:0000256" key="2">
    <source>
        <dbReference type="ARBA" id="ARBA00022448"/>
    </source>
</evidence>
<comment type="subcellular location">
    <subcellularLocation>
        <location evidence="1">Membrane</location>
        <topology evidence="1">Multi-pass membrane protein</topology>
    </subcellularLocation>
</comment>
<dbReference type="SUPFAM" id="SSF103473">
    <property type="entry name" value="MFS general substrate transporter"/>
    <property type="match status" value="1"/>
</dbReference>
<feature type="transmembrane region" description="Helical" evidence="6">
    <location>
        <begin position="368"/>
        <end position="392"/>
    </location>
</feature>
<organism evidence="7 8">
    <name type="scientific">Allofrancisella guangzhouensis</name>
    <dbReference type="NCBI Taxonomy" id="594679"/>
    <lineage>
        <taxon>Bacteria</taxon>
        <taxon>Pseudomonadati</taxon>
        <taxon>Pseudomonadota</taxon>
        <taxon>Gammaproteobacteria</taxon>
        <taxon>Thiotrichales</taxon>
        <taxon>Francisellaceae</taxon>
        <taxon>Allofrancisella</taxon>
    </lineage>
</organism>
<dbReference type="Proteomes" id="UP000031104">
    <property type="component" value="Chromosome"/>
</dbReference>
<sequence length="463" mass="51328">MNKSPTISEKIIAPFKQSKMFNMLILGYASGLPLMLTASSLFLWYKDNNIQVKDIGFLTLIAMPYTFKYLWAPILDKISIKGFSRRKGWILITQIVLILLIALMSRFSPANSPLTIAFIAFLICLTSATQDIAINAYQTETLDESERALGNAVAVMGYRIGMLITGSILLILVDSFNHSYNPEQICFLPYEITSFINPSIHLDSLILVSSNESVNHIINSGWANALLVILVFFIICPIFTIFLKESSKIVAPRTFKEAFISPFVEFMTRKGVTSALLILAILVAYKLADAIAFSLNSVFFVDLGFDKTTIAVSYKALSLVFTIFGLIFGGVVAKEIGVYKSFLYFSIIMACANLMYFLLAIIGKNYNLMIASVAVEYFCGAMGTAILVAMIMSLVNVKFSATQFAILSSIDSLGRVLVGPLAGYIQYHYDWSGLFIFSFIVGIVVSLIIYIFKNQIKAMADLK</sequence>
<feature type="transmembrane region" description="Helical" evidence="6">
    <location>
        <begin position="114"/>
        <end position="137"/>
    </location>
</feature>
<feature type="transmembrane region" description="Helical" evidence="6">
    <location>
        <begin position="431"/>
        <end position="452"/>
    </location>
</feature>
<keyword evidence="3 6" id="KW-0812">Transmembrane</keyword>
<gene>
    <name evidence="7" type="ORF">SD28_00885</name>
</gene>
<dbReference type="PANTHER" id="PTHR12778:SF10">
    <property type="entry name" value="MAJOR FACILITATOR SUPERFAMILY DOMAIN-CONTAINING PROTEIN 3"/>
    <property type="match status" value="1"/>
</dbReference>
<dbReference type="PANTHER" id="PTHR12778">
    <property type="entry name" value="SOLUTE CARRIER FAMILY 33 ACETYL-COA TRANSPORTER -RELATED"/>
    <property type="match status" value="1"/>
</dbReference>
<dbReference type="HOGENOM" id="CLU_029352_1_2_6"/>
<feature type="transmembrane region" description="Helical" evidence="6">
    <location>
        <begin position="222"/>
        <end position="243"/>
    </location>
</feature>
<dbReference type="EMBL" id="CP010427">
    <property type="protein sequence ID" value="AJC48319.1"/>
    <property type="molecule type" value="Genomic_DNA"/>
</dbReference>
<feature type="transmembrane region" description="Helical" evidence="6">
    <location>
        <begin position="404"/>
        <end position="425"/>
    </location>
</feature>
<dbReference type="Gene3D" id="1.20.1250.20">
    <property type="entry name" value="MFS general substrate transporter like domains"/>
    <property type="match status" value="2"/>
</dbReference>
<feature type="transmembrane region" description="Helical" evidence="6">
    <location>
        <begin position="57"/>
        <end position="76"/>
    </location>
</feature>
<proteinExistence type="predicted"/>
<dbReference type="NCBIfam" id="TIGR00901">
    <property type="entry name" value="2A0125"/>
    <property type="match status" value="1"/>
</dbReference>
<feature type="transmembrane region" description="Helical" evidence="6">
    <location>
        <begin position="149"/>
        <end position="173"/>
    </location>
</feature>
<dbReference type="GO" id="GO:0022857">
    <property type="term" value="F:transmembrane transporter activity"/>
    <property type="evidence" value="ECO:0007669"/>
    <property type="project" value="InterPro"/>
</dbReference>
<evidence type="ECO:0000313" key="7">
    <source>
        <dbReference type="EMBL" id="AJC48319.1"/>
    </source>
</evidence>
<dbReference type="RefSeq" id="WP_039123185.1">
    <property type="nucleotide sequence ID" value="NZ_CP010427.1"/>
</dbReference>
<keyword evidence="5 6" id="KW-0472">Membrane</keyword>
<evidence type="ECO:0000256" key="5">
    <source>
        <dbReference type="ARBA" id="ARBA00023136"/>
    </source>
</evidence>
<evidence type="ECO:0000256" key="4">
    <source>
        <dbReference type="ARBA" id="ARBA00022989"/>
    </source>
</evidence>
<dbReference type="OrthoDB" id="9787815at2"/>
<evidence type="ECO:0000313" key="8">
    <source>
        <dbReference type="Proteomes" id="UP000031104"/>
    </source>
</evidence>
<feature type="transmembrane region" description="Helical" evidence="6">
    <location>
        <begin position="312"/>
        <end position="333"/>
    </location>
</feature>